<keyword evidence="3" id="KW-1185">Reference proteome</keyword>
<accession>A0ABX0Z802</accession>
<proteinExistence type="predicted"/>
<comment type="caution">
    <text evidence="2">The sequence shown here is derived from an EMBL/GenBank/DDBJ whole genome shotgun (WGS) entry which is preliminary data.</text>
</comment>
<dbReference type="Proteomes" id="UP000783871">
    <property type="component" value="Unassembled WGS sequence"/>
</dbReference>
<dbReference type="RefSeq" id="WP_168001470.1">
    <property type="nucleotide sequence ID" value="NZ_JAATEO010000013.1"/>
</dbReference>
<dbReference type="EMBL" id="JAATEO010000013">
    <property type="protein sequence ID" value="NJP33089.1"/>
    <property type="molecule type" value="Genomic_DNA"/>
</dbReference>
<dbReference type="InterPro" id="IPR003033">
    <property type="entry name" value="SCP2_sterol-bd_dom"/>
</dbReference>
<feature type="domain" description="SCP2" evidence="1">
    <location>
        <begin position="14"/>
        <end position="105"/>
    </location>
</feature>
<dbReference type="Gene3D" id="3.30.1050.10">
    <property type="entry name" value="SCP2 sterol-binding domain"/>
    <property type="match status" value="1"/>
</dbReference>
<dbReference type="Pfam" id="PF02036">
    <property type="entry name" value="SCP2"/>
    <property type="match status" value="1"/>
</dbReference>
<evidence type="ECO:0000259" key="1">
    <source>
        <dbReference type="Pfam" id="PF02036"/>
    </source>
</evidence>
<reference evidence="2 3" key="1">
    <citation type="submission" date="2020-03" db="EMBL/GenBank/DDBJ databases">
        <title>WGS of actinomycetes isolated from Thailand.</title>
        <authorList>
            <person name="Thawai C."/>
        </authorList>
    </citation>
    <scope>NUCLEOTIDE SEQUENCE [LARGE SCALE GENOMIC DNA]</scope>
    <source>
        <strain evidence="2 3">HSS6-12</strain>
    </source>
</reference>
<gene>
    <name evidence="2" type="ORF">HCJ94_14105</name>
</gene>
<protein>
    <submittedName>
        <fullName evidence="2">SCP2 sterol-binding domain-containing protein</fullName>
    </submittedName>
</protein>
<name>A0ABX0Z802_9ACTN</name>
<evidence type="ECO:0000313" key="3">
    <source>
        <dbReference type="Proteomes" id="UP000783871"/>
    </source>
</evidence>
<dbReference type="InterPro" id="IPR036527">
    <property type="entry name" value="SCP2_sterol-bd_dom_sf"/>
</dbReference>
<dbReference type="SUPFAM" id="SSF55718">
    <property type="entry name" value="SCP-like"/>
    <property type="match status" value="1"/>
</dbReference>
<evidence type="ECO:0000313" key="2">
    <source>
        <dbReference type="EMBL" id="NJP33089.1"/>
    </source>
</evidence>
<sequence>MADATTRFFEDLDRRGYEPLLAKTSGTLRFDLQEGAHTHHWMVRIDRGNLRVTQEDREADTVVGVSPALFEDLAAGREHGIAAILRGDVTVSGDPRLIVQVERLFPGDPHSRGPRRFFHREVD</sequence>
<organism evidence="2 3">
    <name type="scientific">Micromonospora thermarum</name>
    <dbReference type="NCBI Taxonomy" id="2720024"/>
    <lineage>
        <taxon>Bacteria</taxon>
        <taxon>Bacillati</taxon>
        <taxon>Actinomycetota</taxon>
        <taxon>Actinomycetes</taxon>
        <taxon>Micromonosporales</taxon>
        <taxon>Micromonosporaceae</taxon>
        <taxon>Micromonospora</taxon>
    </lineage>
</organism>